<dbReference type="Pfam" id="PF02585">
    <property type="entry name" value="PIG-L"/>
    <property type="match status" value="1"/>
</dbReference>
<proteinExistence type="predicted"/>
<evidence type="ECO:0000313" key="2">
    <source>
        <dbReference type="EMBL" id="MFC6022336.1"/>
    </source>
</evidence>
<dbReference type="InterPro" id="IPR003737">
    <property type="entry name" value="GlcNAc_PI_deacetylase-related"/>
</dbReference>
<dbReference type="Gene3D" id="3.40.50.10320">
    <property type="entry name" value="LmbE-like"/>
    <property type="match status" value="1"/>
</dbReference>
<dbReference type="Proteomes" id="UP001596203">
    <property type="component" value="Unassembled WGS sequence"/>
</dbReference>
<protein>
    <submittedName>
        <fullName evidence="2">PIG-L deacetylase family protein</fullName>
        <ecNumber evidence="2">3.5.1.-</ecNumber>
    </submittedName>
</protein>
<dbReference type="SUPFAM" id="SSF102588">
    <property type="entry name" value="LmbE-like"/>
    <property type="match status" value="1"/>
</dbReference>
<dbReference type="InterPro" id="IPR024078">
    <property type="entry name" value="LmbE-like_dom_sf"/>
</dbReference>
<evidence type="ECO:0000313" key="3">
    <source>
        <dbReference type="Proteomes" id="UP001596203"/>
    </source>
</evidence>
<keyword evidence="3" id="KW-1185">Reference proteome</keyword>
<keyword evidence="2" id="KW-0378">Hydrolase</keyword>
<dbReference type="PANTHER" id="PTHR12993:SF30">
    <property type="entry name" value="N-ACETYL-ALPHA-D-GLUCOSAMINYL L-MALATE DEACETYLASE 1"/>
    <property type="match status" value="1"/>
</dbReference>
<dbReference type="EMBL" id="JBHSPR010000060">
    <property type="protein sequence ID" value="MFC6022336.1"/>
    <property type="molecule type" value="Genomic_DNA"/>
</dbReference>
<evidence type="ECO:0000256" key="1">
    <source>
        <dbReference type="ARBA" id="ARBA00022833"/>
    </source>
</evidence>
<dbReference type="PANTHER" id="PTHR12993">
    <property type="entry name" value="N-ACETYLGLUCOSAMINYL-PHOSPHATIDYLINOSITOL DE-N-ACETYLASE-RELATED"/>
    <property type="match status" value="1"/>
</dbReference>
<organism evidence="2 3">
    <name type="scientific">Plantactinospora solaniradicis</name>
    <dbReference type="NCBI Taxonomy" id="1723736"/>
    <lineage>
        <taxon>Bacteria</taxon>
        <taxon>Bacillati</taxon>
        <taxon>Actinomycetota</taxon>
        <taxon>Actinomycetes</taxon>
        <taxon>Micromonosporales</taxon>
        <taxon>Micromonosporaceae</taxon>
        <taxon>Plantactinospora</taxon>
    </lineage>
</organism>
<sequence length="211" mass="23071">MVPLRLSAVGSVVLLGAHPDDIEIGAGGLLLALGDVPGLRVHYVLLTGSPARQAEARAAATAFLPDARLSFALHDLPDGRVPARWAEAKQIVDAAASALAADLVLAPSPDDAHQDHHTLAALVPTSFRDATVLYYEIPKWDGDLGRRNVYLPLTEERARRKVELLHANYPSQKARDWWDDEVFLGLARLRGVECRSRYAEAFRCEKAVIEP</sequence>
<gene>
    <name evidence="2" type="ORF">ACFP2T_40040</name>
</gene>
<comment type="caution">
    <text evidence="2">The sequence shown here is derived from an EMBL/GenBank/DDBJ whole genome shotgun (WGS) entry which is preliminary data.</text>
</comment>
<accession>A0ABW1KM24</accession>
<dbReference type="RefSeq" id="WP_377431829.1">
    <property type="nucleotide sequence ID" value="NZ_JBHSPR010000060.1"/>
</dbReference>
<dbReference type="EC" id="3.5.1.-" evidence="2"/>
<reference evidence="3" key="1">
    <citation type="journal article" date="2019" name="Int. J. Syst. Evol. Microbiol.">
        <title>The Global Catalogue of Microorganisms (GCM) 10K type strain sequencing project: providing services to taxonomists for standard genome sequencing and annotation.</title>
        <authorList>
            <consortium name="The Broad Institute Genomics Platform"/>
            <consortium name="The Broad Institute Genome Sequencing Center for Infectious Disease"/>
            <person name="Wu L."/>
            <person name="Ma J."/>
        </authorList>
    </citation>
    <scope>NUCLEOTIDE SEQUENCE [LARGE SCALE GENOMIC DNA]</scope>
    <source>
        <strain evidence="3">ZS-35-S2</strain>
    </source>
</reference>
<keyword evidence="1" id="KW-0862">Zinc</keyword>
<name>A0ABW1KM24_9ACTN</name>
<dbReference type="GO" id="GO:0016787">
    <property type="term" value="F:hydrolase activity"/>
    <property type="evidence" value="ECO:0007669"/>
    <property type="project" value="UniProtKB-KW"/>
</dbReference>